<dbReference type="GeneID" id="6013834"/>
<evidence type="ECO:0000256" key="1">
    <source>
        <dbReference type="SAM" id="MobiDB-lite"/>
    </source>
</evidence>
<dbReference type="OMA" id="YWMYIAI"/>
<dbReference type="AlphaFoldDB" id="A8NXV3"/>
<protein>
    <submittedName>
        <fullName evidence="2">Uncharacterized protein</fullName>
    </submittedName>
</protein>
<dbReference type="PANTHER" id="PTHR39219:SF1">
    <property type="entry name" value="ER MEMBRANE PROTEIN COMPLEX SUBUNIT 10"/>
    <property type="match status" value="1"/>
</dbReference>
<dbReference type="KEGG" id="cci:CC1G_00413"/>
<dbReference type="VEuPathDB" id="FungiDB:CC1G_00413"/>
<dbReference type="eggNOG" id="ENOG502SCMA">
    <property type="taxonomic scope" value="Eukaryota"/>
</dbReference>
<dbReference type="CDD" id="cd22209">
    <property type="entry name" value="EMC10"/>
    <property type="match status" value="1"/>
</dbReference>
<dbReference type="PANTHER" id="PTHR39219">
    <property type="entry name" value="ER MEMBRANE PROTEIN COMPLEX SUBUNIT 10"/>
    <property type="match status" value="1"/>
</dbReference>
<dbReference type="STRING" id="240176.A8NXV3"/>
<gene>
    <name evidence="2" type="ORF">CC1G_00413</name>
</gene>
<accession>A8NXV3</accession>
<feature type="region of interest" description="Disordered" evidence="1">
    <location>
        <begin position="215"/>
        <end position="239"/>
    </location>
</feature>
<reference evidence="2 3" key="1">
    <citation type="journal article" date="2010" name="Proc. Natl. Acad. Sci. U.S.A.">
        <title>Insights into evolution of multicellular fungi from the assembled chromosomes of the mushroom Coprinopsis cinerea (Coprinus cinereus).</title>
        <authorList>
            <person name="Stajich J.E."/>
            <person name="Wilke S.K."/>
            <person name="Ahren D."/>
            <person name="Au C.H."/>
            <person name="Birren B.W."/>
            <person name="Borodovsky M."/>
            <person name="Burns C."/>
            <person name="Canback B."/>
            <person name="Casselton L.A."/>
            <person name="Cheng C.K."/>
            <person name="Deng J."/>
            <person name="Dietrich F.S."/>
            <person name="Fargo D.C."/>
            <person name="Farman M.L."/>
            <person name="Gathman A.C."/>
            <person name="Goldberg J."/>
            <person name="Guigo R."/>
            <person name="Hoegger P.J."/>
            <person name="Hooker J.B."/>
            <person name="Huggins A."/>
            <person name="James T.Y."/>
            <person name="Kamada T."/>
            <person name="Kilaru S."/>
            <person name="Kodira C."/>
            <person name="Kues U."/>
            <person name="Kupfer D."/>
            <person name="Kwan H.S."/>
            <person name="Lomsadze A."/>
            <person name="Li W."/>
            <person name="Lilly W.W."/>
            <person name="Ma L.J."/>
            <person name="Mackey A.J."/>
            <person name="Manning G."/>
            <person name="Martin F."/>
            <person name="Muraguchi H."/>
            <person name="Natvig D.O."/>
            <person name="Palmerini H."/>
            <person name="Ramesh M.A."/>
            <person name="Rehmeyer C.J."/>
            <person name="Roe B.A."/>
            <person name="Shenoy N."/>
            <person name="Stanke M."/>
            <person name="Ter-Hovhannisyan V."/>
            <person name="Tunlid A."/>
            <person name="Velagapudi R."/>
            <person name="Vision T.J."/>
            <person name="Zeng Q."/>
            <person name="Zolan M.E."/>
            <person name="Pukkila P.J."/>
        </authorList>
    </citation>
    <scope>NUCLEOTIDE SEQUENCE [LARGE SCALE GENOMIC DNA]</scope>
    <source>
        <strain evidence="3">Okayama-7 / 130 / ATCC MYA-4618 / FGSC 9003</strain>
    </source>
</reference>
<evidence type="ECO:0000313" key="2">
    <source>
        <dbReference type="EMBL" id="EAU84894.1"/>
    </source>
</evidence>
<evidence type="ECO:0000313" key="3">
    <source>
        <dbReference type="Proteomes" id="UP000001861"/>
    </source>
</evidence>
<organism evidence="2 3">
    <name type="scientific">Coprinopsis cinerea (strain Okayama-7 / 130 / ATCC MYA-4618 / FGSC 9003)</name>
    <name type="common">Inky cap fungus</name>
    <name type="synonym">Hormographiella aspergillata</name>
    <dbReference type="NCBI Taxonomy" id="240176"/>
    <lineage>
        <taxon>Eukaryota</taxon>
        <taxon>Fungi</taxon>
        <taxon>Dikarya</taxon>
        <taxon>Basidiomycota</taxon>
        <taxon>Agaricomycotina</taxon>
        <taxon>Agaricomycetes</taxon>
        <taxon>Agaricomycetidae</taxon>
        <taxon>Agaricales</taxon>
        <taxon>Agaricineae</taxon>
        <taxon>Psathyrellaceae</taxon>
        <taxon>Coprinopsis</taxon>
    </lineage>
</organism>
<keyword evidence="3" id="KW-1185">Reference proteome</keyword>
<feature type="compositionally biased region" description="Pro residues" evidence="1">
    <location>
        <begin position="219"/>
        <end position="233"/>
    </location>
</feature>
<dbReference type="RefSeq" id="XP_001837277.1">
    <property type="nucleotide sequence ID" value="XM_001837225.1"/>
</dbReference>
<dbReference type="EMBL" id="AACS02000005">
    <property type="protein sequence ID" value="EAU84894.1"/>
    <property type="molecule type" value="Genomic_DNA"/>
</dbReference>
<dbReference type="Proteomes" id="UP000001861">
    <property type="component" value="Unassembled WGS sequence"/>
</dbReference>
<proteinExistence type="predicted"/>
<dbReference type="InParanoid" id="A8NXV3"/>
<dbReference type="OrthoDB" id="1894652at2759"/>
<sequence>MEVSPDAASISEARNRFMRKTVRKPHLDRANSANSAKRALIGPLAAKARAVGDATLDLALMKSIPLFLAALSALAQASQIQLHHRVLHPEATEAAWTEHGSLTYTDGHPQLQSQQASTFSKLLEPVKDLDNALYQVALQRDGSQVESEWAVSSVKLCHLAAATSQILHLHVSSDGKPYALDYFVSPIPHDGACPTPLPIPSSFATVSRLNTTILLGRPSSPPSPELRTPPPLTPEGQVVQPVPEKTFMQKYWLYITLGLIALVLVGPEEPPAEGQAPASR</sequence>
<name>A8NXV3_COPC7</name>
<comment type="caution">
    <text evidence="2">The sequence shown here is derived from an EMBL/GenBank/DDBJ whole genome shotgun (WGS) entry which is preliminary data.</text>
</comment>